<evidence type="ECO:0000313" key="4">
    <source>
        <dbReference type="Proteomes" id="UP000660729"/>
    </source>
</evidence>
<accession>A0A8H6RNW1</accession>
<protein>
    <submittedName>
        <fullName evidence="3">WW domain-containing oxidoreductase</fullName>
    </submittedName>
</protein>
<dbReference type="PRINTS" id="PR00081">
    <property type="entry name" value="GDHRDH"/>
</dbReference>
<dbReference type="Pfam" id="PF00106">
    <property type="entry name" value="adh_short"/>
    <property type="match status" value="1"/>
</dbReference>
<comment type="caution">
    <text evidence="3">The sequence shown here is derived from an EMBL/GenBank/DDBJ whole genome shotgun (WGS) entry which is preliminary data.</text>
</comment>
<dbReference type="EMBL" id="JABCIY010000058">
    <property type="protein sequence ID" value="KAF7194583.1"/>
    <property type="molecule type" value="Genomic_DNA"/>
</dbReference>
<keyword evidence="4" id="KW-1185">Reference proteome</keyword>
<evidence type="ECO:0000256" key="2">
    <source>
        <dbReference type="ARBA" id="ARBA00023002"/>
    </source>
</evidence>
<dbReference type="SUPFAM" id="SSF51735">
    <property type="entry name" value="NAD(P)-binding Rossmann-fold domains"/>
    <property type="match status" value="1"/>
</dbReference>
<dbReference type="InterPro" id="IPR002347">
    <property type="entry name" value="SDR_fam"/>
</dbReference>
<gene>
    <name evidence="3" type="ORF">HII31_04089</name>
</gene>
<comment type="similarity">
    <text evidence="1">Belongs to the short-chain dehydrogenases/reductases (SDR) family.</text>
</comment>
<evidence type="ECO:0000313" key="3">
    <source>
        <dbReference type="EMBL" id="KAF7194583.1"/>
    </source>
</evidence>
<evidence type="ECO:0000256" key="1">
    <source>
        <dbReference type="ARBA" id="ARBA00006484"/>
    </source>
</evidence>
<keyword evidence="2" id="KW-0560">Oxidoreductase</keyword>
<proteinExistence type="inferred from homology"/>
<dbReference type="InterPro" id="IPR036291">
    <property type="entry name" value="NAD(P)-bd_dom_sf"/>
</dbReference>
<sequence length="339" mass="37293">MASLAQTIAWLRDGILGVLFCFIGPFLPKLEPQGKDLAGKTAIVTGANSGVGYGLALQLAEMGATVYLACRNKSKAEQAKKDMTKDCPGARITTLSLDTSSFKSVRSFAQDWKHGPIDILAHNAGISIVPKDQDFSEDGFEYMYQVNFLSSFLLTHLLEEHLSEDARVIFTSSLGSYAGRLGNEFALNKTQMQIEPGFHSAPYKAGNSTRYGQNKLMQAAFAKALQAHFKTQHGNKRLAFSFEPGLVQSNILSTLSQAAFDPAFWVLSHLQRAVGLDVRQGSATGVDLATSDAASVVQNAGRYFDRMQVRTHAIDSYSREKLDRLWIRWSEDCGVHWVD</sequence>
<dbReference type="GO" id="GO:0016491">
    <property type="term" value="F:oxidoreductase activity"/>
    <property type="evidence" value="ECO:0007669"/>
    <property type="project" value="UniProtKB-KW"/>
</dbReference>
<dbReference type="OrthoDB" id="542013at2759"/>
<dbReference type="PANTHER" id="PTHR24320:SF152">
    <property type="entry name" value="SHORT-CHAIN DEHYDROGENASE_REDUCTASE FAMILY PROTEIN"/>
    <property type="match status" value="1"/>
</dbReference>
<dbReference type="PANTHER" id="PTHR24320">
    <property type="entry name" value="RETINOL DEHYDROGENASE"/>
    <property type="match status" value="1"/>
</dbReference>
<organism evidence="3 4">
    <name type="scientific">Pseudocercospora fuligena</name>
    <dbReference type="NCBI Taxonomy" id="685502"/>
    <lineage>
        <taxon>Eukaryota</taxon>
        <taxon>Fungi</taxon>
        <taxon>Dikarya</taxon>
        <taxon>Ascomycota</taxon>
        <taxon>Pezizomycotina</taxon>
        <taxon>Dothideomycetes</taxon>
        <taxon>Dothideomycetidae</taxon>
        <taxon>Mycosphaerellales</taxon>
        <taxon>Mycosphaerellaceae</taxon>
        <taxon>Pseudocercospora</taxon>
    </lineage>
</organism>
<dbReference type="Gene3D" id="3.40.50.720">
    <property type="entry name" value="NAD(P)-binding Rossmann-like Domain"/>
    <property type="match status" value="1"/>
</dbReference>
<name>A0A8H6RNW1_9PEZI</name>
<dbReference type="Proteomes" id="UP000660729">
    <property type="component" value="Unassembled WGS sequence"/>
</dbReference>
<dbReference type="AlphaFoldDB" id="A0A8H6RNW1"/>
<reference evidence="3" key="1">
    <citation type="submission" date="2020-04" db="EMBL/GenBank/DDBJ databases">
        <title>Draft genome resource of the tomato pathogen Pseudocercospora fuligena.</title>
        <authorList>
            <person name="Zaccaron A."/>
        </authorList>
    </citation>
    <scope>NUCLEOTIDE SEQUENCE</scope>
    <source>
        <strain evidence="3">PF001</strain>
    </source>
</reference>